<dbReference type="AlphaFoldDB" id="A0A2A9FDP7"/>
<reference evidence="1 2" key="1">
    <citation type="submission" date="2017-10" db="EMBL/GenBank/DDBJ databases">
        <title>Sequencing the genomes of 1000 actinobacteria strains.</title>
        <authorList>
            <person name="Klenk H.-P."/>
        </authorList>
    </citation>
    <scope>NUCLEOTIDE SEQUENCE [LARGE SCALE GENOMIC DNA]</scope>
    <source>
        <strain evidence="1 2">DSM 46092</strain>
    </source>
</reference>
<comment type="caution">
    <text evidence="1">The sequence shown here is derived from an EMBL/GenBank/DDBJ whole genome shotgun (WGS) entry which is preliminary data.</text>
</comment>
<proteinExistence type="predicted"/>
<protein>
    <submittedName>
        <fullName evidence="1">Uncharacterized protein</fullName>
    </submittedName>
</protein>
<name>A0A2A9FDP7_9PSEU</name>
<gene>
    <name evidence="1" type="ORF">ATK36_4024</name>
</gene>
<organism evidence="1 2">
    <name type="scientific">Amycolatopsis sulphurea</name>
    <dbReference type="NCBI Taxonomy" id="76022"/>
    <lineage>
        <taxon>Bacteria</taxon>
        <taxon>Bacillati</taxon>
        <taxon>Actinomycetota</taxon>
        <taxon>Actinomycetes</taxon>
        <taxon>Pseudonocardiales</taxon>
        <taxon>Pseudonocardiaceae</taxon>
        <taxon>Amycolatopsis</taxon>
    </lineage>
</organism>
<dbReference type="Proteomes" id="UP000243542">
    <property type="component" value="Unassembled WGS sequence"/>
</dbReference>
<sequence>MGDWAASRAKARLDRREVLDELVAHVRYEVRVHLAEPATVSQYDEPATVFSLGHTECAALLAHRRLLPWWERRLLRRFVQRLHGKTIAGSVADVPAGFESPRAYGAEIARLNPDSGDTGARYDLQGRGLLTVFRLSIGGRGEAWPDRQEVAITSARNILACSAAFLRRSPWHVLWPVYRVRGLRLWRL</sequence>
<evidence type="ECO:0000313" key="1">
    <source>
        <dbReference type="EMBL" id="PFG48906.1"/>
    </source>
</evidence>
<dbReference type="EMBL" id="PDJK01000002">
    <property type="protein sequence ID" value="PFG48906.1"/>
    <property type="molecule type" value="Genomic_DNA"/>
</dbReference>
<keyword evidence="2" id="KW-1185">Reference proteome</keyword>
<evidence type="ECO:0000313" key="2">
    <source>
        <dbReference type="Proteomes" id="UP000243542"/>
    </source>
</evidence>
<dbReference type="RefSeq" id="WP_098512900.1">
    <property type="nucleotide sequence ID" value="NZ_JBIAKZ010000001.1"/>
</dbReference>
<accession>A0A2A9FDP7</accession>